<evidence type="ECO:0000259" key="3">
    <source>
        <dbReference type="SMART" id="SM01065"/>
    </source>
</evidence>
<feature type="signal peptide" evidence="2">
    <location>
        <begin position="1"/>
        <end position="19"/>
    </location>
</feature>
<keyword evidence="5" id="KW-1185">Reference proteome</keyword>
<organism evidence="4 5">
    <name type="scientific">Schleiferia thermophila</name>
    <dbReference type="NCBI Taxonomy" id="884107"/>
    <lineage>
        <taxon>Bacteria</taxon>
        <taxon>Pseudomonadati</taxon>
        <taxon>Bacteroidota</taxon>
        <taxon>Flavobacteriia</taxon>
        <taxon>Flavobacteriales</taxon>
        <taxon>Schleiferiaceae</taxon>
        <taxon>Schleiferia</taxon>
    </lineage>
</organism>
<feature type="domain" description="CBM20" evidence="3">
    <location>
        <begin position="21"/>
        <end position="123"/>
    </location>
</feature>
<dbReference type="InterPro" id="IPR026444">
    <property type="entry name" value="Secre_tail"/>
</dbReference>
<dbReference type="Proteomes" id="UP000253517">
    <property type="component" value="Unassembled WGS sequence"/>
</dbReference>
<dbReference type="SMART" id="SM01065">
    <property type="entry name" value="CBM_2"/>
    <property type="match status" value="2"/>
</dbReference>
<proteinExistence type="predicted"/>
<feature type="domain" description="CBM20" evidence="3">
    <location>
        <begin position="137"/>
        <end position="226"/>
    </location>
</feature>
<comment type="caution">
    <text evidence="4">The sequence shown here is derived from an EMBL/GenBank/DDBJ whole genome shotgun (WGS) entry which is preliminary data.</text>
</comment>
<dbReference type="Pfam" id="PF22058">
    <property type="entry name" value="X25_BaPul_like"/>
    <property type="match status" value="1"/>
</dbReference>
<dbReference type="InterPro" id="IPR054409">
    <property type="entry name" value="X25_BaPul-like"/>
</dbReference>
<evidence type="ECO:0000256" key="1">
    <source>
        <dbReference type="ARBA" id="ARBA00022729"/>
    </source>
</evidence>
<dbReference type="AlphaFoldDB" id="A0A369A1F8"/>
<evidence type="ECO:0000256" key="2">
    <source>
        <dbReference type="SAM" id="SignalP"/>
    </source>
</evidence>
<dbReference type="Pfam" id="PF18962">
    <property type="entry name" value="Por_Secre_tail"/>
    <property type="match status" value="1"/>
</dbReference>
<evidence type="ECO:0000313" key="5">
    <source>
        <dbReference type="Proteomes" id="UP000253517"/>
    </source>
</evidence>
<reference evidence="4 5" key="1">
    <citation type="submission" date="2018-07" db="EMBL/GenBank/DDBJ databases">
        <title>Genomic Encyclopedia of Type Strains, Phase IV (KMG-IV): sequencing the most valuable type-strain genomes for metagenomic binning, comparative biology and taxonomic classification.</title>
        <authorList>
            <person name="Goeker M."/>
        </authorList>
    </citation>
    <scope>NUCLEOTIDE SEQUENCE [LARGE SCALE GENOMIC DNA]</scope>
    <source>
        <strain evidence="4 5">DSM 21410</strain>
    </source>
</reference>
<dbReference type="SUPFAM" id="SSF81296">
    <property type="entry name" value="E set domains"/>
    <property type="match status" value="2"/>
</dbReference>
<keyword evidence="1 2" id="KW-0732">Signal</keyword>
<dbReference type="RefSeq" id="WP_084180224.1">
    <property type="nucleotide sequence ID" value="NZ_BHZF01000006.1"/>
</dbReference>
<dbReference type="Gene3D" id="2.60.40.10">
    <property type="entry name" value="Immunoglobulins"/>
    <property type="match status" value="3"/>
</dbReference>
<dbReference type="InterPro" id="IPR013784">
    <property type="entry name" value="Carb-bd-like_fold"/>
</dbReference>
<sequence>MKKIYLLLSALVSSSVLLAQTFAVTFQVDMATQTVSSNGVHVAGNFQQAAGFSNNWDPSATQLTQVGTSTVYAVTVNIPAGTYEYKFINGNSWGTDESVPGTCATNGNRSVTITGATTVPVVCFGMCTPCPAGPIPKYSVTFQVDMQNFCGTFDSVTIAGTLANWGAGVKMNPSATNPNVYVVTLDVDSGMHEYKFRTHSGGNTNWEGLPNRMINITSNQMVPVVCFNQTTPCTPKPADGPVTFRVDMSNGPVPADTIFLIGDFTNPAWQDGKVAMSPIGNGVYEVTVPNLCPAVLYYKFVNGDVTVGANEESFPDPNDRNCVEPNGIGGFNRVYTRTGNNDVAQYKWNSCEKLTISVGEFSANQFAIFPNPSSDMMTVRLGDKNYTLRLTDLSGRLINEWNRATGDFRIFKNNLSSGVYMLQIFDASGKVATQKISFR</sequence>
<dbReference type="EMBL" id="QPJS01000004">
    <property type="protein sequence ID" value="RCX02258.1"/>
    <property type="molecule type" value="Genomic_DNA"/>
</dbReference>
<gene>
    <name evidence="4" type="ORF">DES35_10417</name>
</gene>
<feature type="chain" id="PRO_5016892577" evidence="2">
    <location>
        <begin position="20"/>
        <end position="439"/>
    </location>
</feature>
<dbReference type="NCBIfam" id="TIGR04183">
    <property type="entry name" value="Por_Secre_tail"/>
    <property type="match status" value="1"/>
</dbReference>
<evidence type="ECO:0000313" key="4">
    <source>
        <dbReference type="EMBL" id="RCX02258.1"/>
    </source>
</evidence>
<accession>A0A369A1F8</accession>
<name>A0A369A1F8_9FLAO</name>
<dbReference type="InterPro" id="IPR013783">
    <property type="entry name" value="Ig-like_fold"/>
</dbReference>
<dbReference type="SUPFAM" id="SSF49452">
    <property type="entry name" value="Starch-binding domain-like"/>
    <property type="match status" value="1"/>
</dbReference>
<protein>
    <submittedName>
        <fullName evidence="4">Putative secreted protein (Por secretion system target)</fullName>
    </submittedName>
</protein>
<dbReference type="InterPro" id="IPR002044">
    <property type="entry name" value="CBM20"/>
</dbReference>
<dbReference type="GO" id="GO:2001070">
    <property type="term" value="F:starch binding"/>
    <property type="evidence" value="ECO:0007669"/>
    <property type="project" value="InterPro"/>
</dbReference>
<dbReference type="InterPro" id="IPR014756">
    <property type="entry name" value="Ig_E-set"/>
</dbReference>